<dbReference type="EMBL" id="KB021230">
    <property type="protein sequence ID" value="ELA24860.1"/>
    <property type="molecule type" value="Genomic_DNA"/>
</dbReference>
<keyword evidence="4" id="KW-1185">Reference proteome</keyword>
<dbReference type="AlphaFoldDB" id="L2FFC6"/>
<dbReference type="OrthoDB" id="2157530at2759"/>
<evidence type="ECO:0000313" key="4">
    <source>
        <dbReference type="Proteomes" id="UP000011096"/>
    </source>
</evidence>
<dbReference type="HOGENOM" id="CLU_027809_0_0_1"/>
<evidence type="ECO:0000313" key="2">
    <source>
        <dbReference type="EMBL" id="ELA24860.1"/>
    </source>
</evidence>
<reference evidence="2" key="1">
    <citation type="submission" date="2012-08" db="EMBL/GenBank/DDBJ databases">
        <title>Genome analysis of Colletotrichum orbiculare and Colletotrichum fructicola.</title>
        <authorList>
            <person name="Gan P.H.P."/>
            <person name="Ikeda K."/>
            <person name="Irieda H."/>
            <person name="Narusaka M."/>
            <person name="O'Connell R.J."/>
            <person name="Narusaka Y."/>
            <person name="Takano Y."/>
            <person name="Kubo Y."/>
            <person name="Shirasu K."/>
        </authorList>
    </citation>
    <scope>NUCLEOTIDE SEQUENCE</scope>
    <source>
        <strain evidence="2">Nara gc5</strain>
    </source>
</reference>
<dbReference type="PANTHER" id="PTHR24148">
    <property type="entry name" value="ANKYRIN REPEAT DOMAIN-CONTAINING PROTEIN 39 HOMOLOG-RELATED"/>
    <property type="match status" value="1"/>
</dbReference>
<proteinExistence type="predicted"/>
<dbReference type="Proteomes" id="UP000011096">
    <property type="component" value="Unassembled WGS sequence"/>
</dbReference>
<sequence>MPHNVRQEYVYSPLETGRWIRTIHLLPSPSFDAPLQCSVRELDIDEDQDSQFEAISYTWGEAKFDYTLYVTTQESQNTHFRITQSLCDALRSFRLKHRSRILWADAVCINQRDPHEKSSQIPLMEDIYKHADNVLVWLGTDPSVGTAMETINWISKSLGANIEASTRLRLIGAIDILIQQPWFSRRWIIQEVVRNHAVSLHCTSNSLQWLRLMTSIRMLGEETGTSNQQAMDALCQMQRLWRRLVLLEDSGPGHTLLENFHAFSHFGCANPRDRIFALAALSSDVSMTREPRYPKRNFRADPVGSICWAKPQPQERLFRIVPDYNKKWRKVYISFAAEVIRNGLLSWLLCRTWHGQKVKGLPAWAPDWRISAPEKPFFLKEILKGYSGSEAWASHGLPMMADWPKTRLHGQILRLSDFSILLKSKMPKTTIRGPPEDTAHVRAIWKSQALTFTSSSDPLSWLQSFIDEVSKSVKATVKCSFEVQDLNDAMFCLLIYLLGRDPWSSNNRWCSDNAPLAEKVLSRGLPTDGQSFSALNGGRFIICAQGPACDQSLFFGYAPVDFSMENDILVRPENSLQLGISGKERVVRIALVLRERNNQQTSVQWTNNPLGWNSNSFKLRGQALMVDIQRDSYPRSNWTETMINKYEYDFDLA</sequence>
<accession>L2FFC6</accession>
<reference evidence="3 4" key="2">
    <citation type="submission" date="2012-08" db="EMBL/GenBank/DDBJ databases">
        <authorList>
            <person name="Gan P.H.P."/>
            <person name="Ikeda K."/>
            <person name="Irieda H."/>
            <person name="Narusaka M."/>
            <person name="O'Connell R.J."/>
            <person name="Narusaka Y."/>
            <person name="Takano Y."/>
            <person name="Kubo Y."/>
            <person name="Shirasu K."/>
        </authorList>
    </citation>
    <scope>NUCLEOTIDE SEQUENCE [LARGE SCALE GENOMIC DNA]</scope>
    <source>
        <strain evidence="3 4">Nara gc5</strain>
    </source>
</reference>
<gene>
    <name evidence="2" type="ORF">CGGC5_13855</name>
    <name evidence="3" type="ORF">CGGC5_v005054</name>
</gene>
<evidence type="ECO:0000313" key="3">
    <source>
        <dbReference type="EMBL" id="KAF4486433.1"/>
    </source>
</evidence>
<organism evidence="2">
    <name type="scientific">Colletotrichum fructicola (strain Nara gc5)</name>
    <name type="common">Anthracnose fungus</name>
    <name type="synonym">Colletotrichum gloeosporioides (strain Nara gc5)</name>
    <dbReference type="NCBI Taxonomy" id="1213859"/>
    <lineage>
        <taxon>Eukaryota</taxon>
        <taxon>Fungi</taxon>
        <taxon>Dikarya</taxon>
        <taxon>Ascomycota</taxon>
        <taxon>Pezizomycotina</taxon>
        <taxon>Sordariomycetes</taxon>
        <taxon>Hypocreomycetidae</taxon>
        <taxon>Glomerellales</taxon>
        <taxon>Glomerellaceae</taxon>
        <taxon>Colletotrichum</taxon>
        <taxon>Colletotrichum gloeosporioides species complex</taxon>
    </lineage>
</organism>
<dbReference type="PANTHER" id="PTHR24148:SF80">
    <property type="entry name" value="HETEROKARYON INCOMPATIBILITY DOMAIN-CONTAINING PROTEIN"/>
    <property type="match status" value="1"/>
</dbReference>
<dbReference type="EMBL" id="ANPB02000003">
    <property type="protein sequence ID" value="KAF4486433.1"/>
    <property type="molecule type" value="Genomic_DNA"/>
</dbReference>
<name>L2FFC6_COLFN</name>
<dbReference type="InterPro" id="IPR010730">
    <property type="entry name" value="HET"/>
</dbReference>
<dbReference type="STRING" id="1213859.L2FFC6"/>
<dbReference type="InterPro" id="IPR052895">
    <property type="entry name" value="HetReg/Transcr_Mod"/>
</dbReference>
<dbReference type="Pfam" id="PF06985">
    <property type="entry name" value="HET"/>
    <property type="match status" value="1"/>
</dbReference>
<evidence type="ECO:0000259" key="1">
    <source>
        <dbReference type="Pfam" id="PF06985"/>
    </source>
</evidence>
<reference evidence="3 4" key="3">
    <citation type="submission" date="2020-04" db="EMBL/GenBank/DDBJ databases">
        <title>Genome sequencing and assembly of multiple isolates from the Colletotrichum gloeosporioides species complex.</title>
        <authorList>
            <person name="Gan P."/>
            <person name="Shirasu K."/>
        </authorList>
    </citation>
    <scope>NUCLEOTIDE SEQUENCE [LARGE SCALE GENOMIC DNA]</scope>
    <source>
        <strain evidence="3 4">Nara gc5</strain>
    </source>
</reference>
<dbReference type="InParanoid" id="L2FFC6"/>
<protein>
    <submittedName>
        <fullName evidence="3">Heterokaryon incompatibility protein 6, OR allele</fullName>
    </submittedName>
</protein>
<feature type="domain" description="Heterokaryon incompatibility" evidence="1">
    <location>
        <begin position="52"/>
        <end position="191"/>
    </location>
</feature>